<evidence type="ECO:0000313" key="1">
    <source>
        <dbReference type="EMBL" id="CBI01160.1"/>
    </source>
</evidence>
<proteinExistence type="predicted"/>
<name>E6Q1V0_9ZZZZ</name>
<protein>
    <submittedName>
        <fullName evidence="1">Uncharacterized protein</fullName>
    </submittedName>
</protein>
<reference evidence="1" key="1">
    <citation type="submission" date="2009-10" db="EMBL/GenBank/DDBJ databases">
        <title>Diversity of trophic interactions inside an arsenic-rich microbial ecosystem.</title>
        <authorList>
            <person name="Bertin P.N."/>
            <person name="Heinrich-Salmeron A."/>
            <person name="Pelletier E."/>
            <person name="Goulhen-Chollet F."/>
            <person name="Arsene-Ploetze F."/>
            <person name="Gallien S."/>
            <person name="Calteau A."/>
            <person name="Vallenet D."/>
            <person name="Casiot C."/>
            <person name="Chane-Woon-Ming B."/>
            <person name="Giloteaux L."/>
            <person name="Barakat M."/>
            <person name="Bonnefoy V."/>
            <person name="Bruneel O."/>
            <person name="Chandler M."/>
            <person name="Cleiss J."/>
            <person name="Duran R."/>
            <person name="Elbaz-Poulichet F."/>
            <person name="Fonknechten N."/>
            <person name="Lauga B."/>
            <person name="Mornico D."/>
            <person name="Ortet P."/>
            <person name="Schaeffer C."/>
            <person name="Siguier P."/>
            <person name="Alexander Thil Smith A."/>
            <person name="Van Dorsselaer A."/>
            <person name="Weissenbach J."/>
            <person name="Medigue C."/>
            <person name="Le Paslier D."/>
        </authorList>
    </citation>
    <scope>NUCLEOTIDE SEQUENCE</scope>
</reference>
<accession>E6Q1V0</accession>
<comment type="caution">
    <text evidence="1">The sequence shown here is derived from an EMBL/GenBank/DDBJ whole genome shotgun (WGS) entry which is preliminary data.</text>
</comment>
<dbReference type="EMBL" id="CABO01000014">
    <property type="protein sequence ID" value="CBI01160.1"/>
    <property type="molecule type" value="Genomic_DNA"/>
</dbReference>
<gene>
    <name evidence="1" type="ORF">CARN4_0513</name>
</gene>
<sequence>MIAVAALALSMHLPSSLQQMDYCREARQERNLNLPLTSTADSTDIVHMSVIYRENRFIGYVYVTRNRSAFFHLGEVASGPKKLRGSVDAAVVTRWLKVQDSFGFQRLRSSVLAPGNGINIMSCY</sequence>
<dbReference type="AlphaFoldDB" id="E6Q1V0"/>
<organism evidence="1">
    <name type="scientific">mine drainage metagenome</name>
    <dbReference type="NCBI Taxonomy" id="410659"/>
    <lineage>
        <taxon>unclassified sequences</taxon>
        <taxon>metagenomes</taxon>
        <taxon>ecological metagenomes</taxon>
    </lineage>
</organism>